<dbReference type="EMBL" id="GBXM01046228">
    <property type="protein sequence ID" value="JAH62349.1"/>
    <property type="molecule type" value="Transcribed_RNA"/>
</dbReference>
<protein>
    <submittedName>
        <fullName evidence="1">Uncharacterized protein</fullName>
    </submittedName>
</protein>
<name>A0A0E9U8Y3_ANGAN</name>
<sequence length="25" mass="2946">MGMDLTLYFCRSSLESGEDMIFLRM</sequence>
<reference evidence="1" key="2">
    <citation type="journal article" date="2015" name="Fish Shellfish Immunol.">
        <title>Early steps in the European eel (Anguilla anguilla)-Vibrio vulnificus interaction in the gills: Role of the RtxA13 toxin.</title>
        <authorList>
            <person name="Callol A."/>
            <person name="Pajuelo D."/>
            <person name="Ebbesson L."/>
            <person name="Teles M."/>
            <person name="MacKenzie S."/>
            <person name="Amaro C."/>
        </authorList>
    </citation>
    <scope>NUCLEOTIDE SEQUENCE</scope>
</reference>
<dbReference type="AlphaFoldDB" id="A0A0E9U8Y3"/>
<accession>A0A0E9U8Y3</accession>
<organism evidence="1">
    <name type="scientific">Anguilla anguilla</name>
    <name type="common">European freshwater eel</name>
    <name type="synonym">Muraena anguilla</name>
    <dbReference type="NCBI Taxonomy" id="7936"/>
    <lineage>
        <taxon>Eukaryota</taxon>
        <taxon>Metazoa</taxon>
        <taxon>Chordata</taxon>
        <taxon>Craniata</taxon>
        <taxon>Vertebrata</taxon>
        <taxon>Euteleostomi</taxon>
        <taxon>Actinopterygii</taxon>
        <taxon>Neopterygii</taxon>
        <taxon>Teleostei</taxon>
        <taxon>Anguilliformes</taxon>
        <taxon>Anguillidae</taxon>
        <taxon>Anguilla</taxon>
    </lineage>
</organism>
<evidence type="ECO:0000313" key="1">
    <source>
        <dbReference type="EMBL" id="JAH62349.1"/>
    </source>
</evidence>
<reference evidence="1" key="1">
    <citation type="submission" date="2014-11" db="EMBL/GenBank/DDBJ databases">
        <authorList>
            <person name="Amaro Gonzalez C."/>
        </authorList>
    </citation>
    <scope>NUCLEOTIDE SEQUENCE</scope>
</reference>
<proteinExistence type="predicted"/>